<dbReference type="Proteomes" id="UP000712600">
    <property type="component" value="Unassembled WGS sequence"/>
</dbReference>
<sequence length="178" mass="19373">MGTSEGGELSRENMWNAGRAFVMLCGECRVRLMLVGFCQRRLGILKTHCFGLVAGDKCHDIADYFSYAGFTHEKFTPGSATGRMCGSSRSHGCSPPLRSSQVNSSGFVALKVSCGSVLEAGNGSRLRFLNLCLSFLVSLFAGDVLLFSEVESRTSFVALPFTLVNRFWESHVSGFFSP</sequence>
<reference evidence="1" key="1">
    <citation type="submission" date="2019-12" db="EMBL/GenBank/DDBJ databases">
        <title>Genome sequencing and annotation of Brassica cretica.</title>
        <authorList>
            <person name="Studholme D.J."/>
            <person name="Sarris P."/>
        </authorList>
    </citation>
    <scope>NUCLEOTIDE SEQUENCE</scope>
    <source>
        <strain evidence="1">PFS-109/04</strain>
        <tissue evidence="1">Leaf</tissue>
    </source>
</reference>
<dbReference type="AlphaFoldDB" id="A0A8S9Q7V0"/>
<dbReference type="EMBL" id="QGKX02001290">
    <property type="protein sequence ID" value="KAF3535742.1"/>
    <property type="molecule type" value="Genomic_DNA"/>
</dbReference>
<proteinExistence type="predicted"/>
<accession>A0A8S9Q7V0</accession>
<comment type="caution">
    <text evidence="1">The sequence shown here is derived from an EMBL/GenBank/DDBJ whole genome shotgun (WGS) entry which is preliminary data.</text>
</comment>
<name>A0A8S9Q7V0_BRACR</name>
<evidence type="ECO:0000313" key="1">
    <source>
        <dbReference type="EMBL" id="KAF3535742.1"/>
    </source>
</evidence>
<gene>
    <name evidence="1" type="ORF">F2Q69_00022032</name>
</gene>
<organism evidence="1 2">
    <name type="scientific">Brassica cretica</name>
    <name type="common">Mustard</name>
    <dbReference type="NCBI Taxonomy" id="69181"/>
    <lineage>
        <taxon>Eukaryota</taxon>
        <taxon>Viridiplantae</taxon>
        <taxon>Streptophyta</taxon>
        <taxon>Embryophyta</taxon>
        <taxon>Tracheophyta</taxon>
        <taxon>Spermatophyta</taxon>
        <taxon>Magnoliopsida</taxon>
        <taxon>eudicotyledons</taxon>
        <taxon>Gunneridae</taxon>
        <taxon>Pentapetalae</taxon>
        <taxon>rosids</taxon>
        <taxon>malvids</taxon>
        <taxon>Brassicales</taxon>
        <taxon>Brassicaceae</taxon>
        <taxon>Brassiceae</taxon>
        <taxon>Brassica</taxon>
    </lineage>
</organism>
<protein>
    <submittedName>
        <fullName evidence="1">Uncharacterized protein</fullName>
    </submittedName>
</protein>
<evidence type="ECO:0000313" key="2">
    <source>
        <dbReference type="Proteomes" id="UP000712600"/>
    </source>
</evidence>